<feature type="non-terminal residue" evidence="1">
    <location>
        <position position="285"/>
    </location>
</feature>
<comment type="caution">
    <text evidence="1">The sequence shown here is derived from an EMBL/GenBank/DDBJ whole genome shotgun (WGS) entry which is preliminary data.</text>
</comment>
<dbReference type="AlphaFoldDB" id="V8P7P7"/>
<evidence type="ECO:0000313" key="2">
    <source>
        <dbReference type="Proteomes" id="UP000018936"/>
    </source>
</evidence>
<proteinExistence type="predicted"/>
<accession>V8P7P7</accession>
<dbReference type="Proteomes" id="UP000018936">
    <property type="component" value="Unassembled WGS sequence"/>
</dbReference>
<reference evidence="1 2" key="1">
    <citation type="journal article" date="2013" name="Proc. Natl. Acad. Sci. U.S.A.">
        <title>The king cobra genome reveals dynamic gene evolution and adaptation in the snake venom system.</title>
        <authorList>
            <person name="Vonk F.J."/>
            <person name="Casewell N.R."/>
            <person name="Henkel C.V."/>
            <person name="Heimberg A.M."/>
            <person name="Jansen H.J."/>
            <person name="McCleary R.J."/>
            <person name="Kerkkamp H.M."/>
            <person name="Vos R.A."/>
            <person name="Guerreiro I."/>
            <person name="Calvete J.J."/>
            <person name="Wuster W."/>
            <person name="Woods A.E."/>
            <person name="Logan J.M."/>
            <person name="Harrison R.A."/>
            <person name="Castoe T.A."/>
            <person name="de Koning A.P."/>
            <person name="Pollock D.D."/>
            <person name="Yandell M."/>
            <person name="Calderon D."/>
            <person name="Renjifo C."/>
            <person name="Currier R.B."/>
            <person name="Salgado D."/>
            <person name="Pla D."/>
            <person name="Sanz L."/>
            <person name="Hyder A.S."/>
            <person name="Ribeiro J.M."/>
            <person name="Arntzen J.W."/>
            <person name="van den Thillart G.E."/>
            <person name="Boetzer M."/>
            <person name="Pirovano W."/>
            <person name="Dirks R.P."/>
            <person name="Spaink H.P."/>
            <person name="Duboule D."/>
            <person name="McGlinn E."/>
            <person name="Kini R.M."/>
            <person name="Richardson M.K."/>
        </authorList>
    </citation>
    <scope>NUCLEOTIDE SEQUENCE</scope>
    <source>
        <tissue evidence="1">Blood</tissue>
    </source>
</reference>
<protein>
    <submittedName>
        <fullName evidence="1">Uncharacterized protein</fullName>
    </submittedName>
</protein>
<keyword evidence="2" id="KW-1185">Reference proteome</keyword>
<dbReference type="EMBL" id="AZIM01000644">
    <property type="protein sequence ID" value="ETE69991.1"/>
    <property type="molecule type" value="Genomic_DNA"/>
</dbReference>
<name>V8P7P7_OPHHA</name>
<gene>
    <name evidence="1" type="ORF">L345_04199</name>
</gene>
<feature type="non-terminal residue" evidence="1">
    <location>
        <position position="1"/>
    </location>
</feature>
<sequence>MEHCIERFSACCALVTGAGKGPFPQSIPRFIQNIALIESDDTINHHGNYCDVTEIELGHHWMNVEKILNTKDQNFRVNNALKARVLSKAFAEKLKYYFIRIERREGERVDSEVEILVPIQVPLDLDLYVPKSDQQSPRNKHQKRRKVLLITAIHGYHSIQKLKNTDFRVYINKYFTTSSLTRIFPHLLFLDCEQKESHLSNVYLTQTDTWMLVMQLRFLQQIAEDTPANDFYLNPIQCSPFSTSSWKIQKETILAISMSLQLRIASNSEFCVSPEHWANLIKMGK</sequence>
<organism evidence="1 2">
    <name type="scientific">Ophiophagus hannah</name>
    <name type="common">King cobra</name>
    <name type="synonym">Naja hannah</name>
    <dbReference type="NCBI Taxonomy" id="8665"/>
    <lineage>
        <taxon>Eukaryota</taxon>
        <taxon>Metazoa</taxon>
        <taxon>Chordata</taxon>
        <taxon>Craniata</taxon>
        <taxon>Vertebrata</taxon>
        <taxon>Euteleostomi</taxon>
        <taxon>Lepidosauria</taxon>
        <taxon>Squamata</taxon>
        <taxon>Bifurcata</taxon>
        <taxon>Unidentata</taxon>
        <taxon>Episquamata</taxon>
        <taxon>Toxicofera</taxon>
        <taxon>Serpentes</taxon>
        <taxon>Colubroidea</taxon>
        <taxon>Elapidae</taxon>
        <taxon>Elapinae</taxon>
        <taxon>Ophiophagus</taxon>
    </lineage>
</organism>
<evidence type="ECO:0000313" key="1">
    <source>
        <dbReference type="EMBL" id="ETE69991.1"/>
    </source>
</evidence>